<evidence type="ECO:0000313" key="3">
    <source>
        <dbReference type="Proteomes" id="UP000315971"/>
    </source>
</evidence>
<dbReference type="Proteomes" id="UP000315971">
    <property type="component" value="Unassembled WGS sequence"/>
</dbReference>
<reference evidence="2 3" key="1">
    <citation type="submission" date="2017-05" db="EMBL/GenBank/DDBJ databases">
        <authorList>
            <person name="Varghese N."/>
            <person name="Submissions S."/>
        </authorList>
    </citation>
    <scope>NUCLEOTIDE SEQUENCE [LARGE SCALE GENOMIC DNA]</scope>
    <source>
        <strain evidence="2 3">DSM 21342</strain>
    </source>
</reference>
<proteinExistence type="predicted"/>
<protein>
    <recommendedName>
        <fullName evidence="1">PylC N-terminal domain-containing protein</fullName>
    </recommendedName>
</protein>
<dbReference type="RefSeq" id="WP_142602045.1">
    <property type="nucleotide sequence ID" value="NZ_FXSZ01000002.1"/>
</dbReference>
<dbReference type="Gene3D" id="3.40.50.20">
    <property type="match status" value="1"/>
</dbReference>
<evidence type="ECO:0000313" key="2">
    <source>
        <dbReference type="EMBL" id="SMO49292.1"/>
    </source>
</evidence>
<dbReference type="InterPro" id="IPR048764">
    <property type="entry name" value="PylC_N"/>
</dbReference>
<accession>A0A521BQ45</accession>
<sequence length="297" mass="33185">MKILITGATTASAEYIYNCLSNQSFELILSDSAPLVGEKFIRIPSFVDPAFAHKILTTCLDNQISAVIPLLSEEVKLLAQAKMLFGEYGVKILAPDKKVLDIITSSAQLYTFFNHRKVKVPAFKRVMRFEEISKALISLGYPSQKVKIQPDNNNNNNNNGLQQLIVDDQVSTDNLLFPDTAKPLINFELLNRILKKDDFSPIVLSEYSESELFNVHVLAENGAVVKFTRQNEEGALVSGLVEHITKELDLDGYFILTFQPTANVIQLVAINHLLQGSSKITDLNFPLLYLNKELALI</sequence>
<dbReference type="OrthoDB" id="707775at2"/>
<dbReference type="EMBL" id="FXSZ01000002">
    <property type="protein sequence ID" value="SMO49292.1"/>
    <property type="molecule type" value="Genomic_DNA"/>
</dbReference>
<keyword evidence="3" id="KW-1185">Reference proteome</keyword>
<dbReference type="AlphaFoldDB" id="A0A521BQ45"/>
<name>A0A521BQ45_9SPHI</name>
<gene>
    <name evidence="2" type="ORF">SAMN06265350_102417</name>
</gene>
<dbReference type="Pfam" id="PF21360">
    <property type="entry name" value="PylC-like_N"/>
    <property type="match status" value="1"/>
</dbReference>
<organism evidence="2 3">
    <name type="scientific">Solitalea koreensis</name>
    <dbReference type="NCBI Taxonomy" id="543615"/>
    <lineage>
        <taxon>Bacteria</taxon>
        <taxon>Pseudomonadati</taxon>
        <taxon>Bacteroidota</taxon>
        <taxon>Sphingobacteriia</taxon>
        <taxon>Sphingobacteriales</taxon>
        <taxon>Sphingobacteriaceae</taxon>
        <taxon>Solitalea</taxon>
    </lineage>
</organism>
<evidence type="ECO:0000259" key="1">
    <source>
        <dbReference type="Pfam" id="PF21360"/>
    </source>
</evidence>
<feature type="domain" description="PylC N-terminal" evidence="1">
    <location>
        <begin position="36"/>
        <end position="93"/>
    </location>
</feature>